<evidence type="ECO:0000256" key="1">
    <source>
        <dbReference type="SAM" id="MobiDB-lite"/>
    </source>
</evidence>
<comment type="caution">
    <text evidence="2">The sequence shown here is derived from an EMBL/GenBank/DDBJ whole genome shotgun (WGS) entry which is preliminary data.</text>
</comment>
<proteinExistence type="predicted"/>
<evidence type="ECO:0000313" key="3">
    <source>
        <dbReference type="Proteomes" id="UP000266206"/>
    </source>
</evidence>
<sequence length="70" mass="7316">MADLTGALSKAGKPGMVIAKPWHPLPLRSRPDEGNRAPLSSSVQENVLAALTSLTSFTEPVPYLGLSATT</sequence>
<organism evidence="2 3">
    <name type="scientific">Neopusillimonas maritima</name>
    <dbReference type="NCBI Taxonomy" id="2026239"/>
    <lineage>
        <taxon>Bacteria</taxon>
        <taxon>Pseudomonadati</taxon>
        <taxon>Pseudomonadota</taxon>
        <taxon>Betaproteobacteria</taxon>
        <taxon>Burkholderiales</taxon>
        <taxon>Alcaligenaceae</taxon>
        <taxon>Neopusillimonas</taxon>
    </lineage>
</organism>
<gene>
    <name evidence="2" type="ORF">CJP73_00615</name>
</gene>
<name>A0A3A1YUP5_9BURK</name>
<protein>
    <submittedName>
        <fullName evidence="2">Uncharacterized protein</fullName>
    </submittedName>
</protein>
<dbReference type="EMBL" id="NQYH01000001">
    <property type="protein sequence ID" value="RIY41983.1"/>
    <property type="molecule type" value="Genomic_DNA"/>
</dbReference>
<dbReference type="AlphaFoldDB" id="A0A3A1YUP5"/>
<feature type="region of interest" description="Disordered" evidence="1">
    <location>
        <begin position="20"/>
        <end position="40"/>
    </location>
</feature>
<reference evidence="2 3" key="1">
    <citation type="submission" date="2017-08" db="EMBL/GenBank/DDBJ databases">
        <title>Pusillimonas indicus sp. nov., a member of the family Alcaligenaceae isolated from surface seawater.</title>
        <authorList>
            <person name="Li J."/>
        </authorList>
    </citation>
    <scope>NUCLEOTIDE SEQUENCE [LARGE SCALE GENOMIC DNA]</scope>
    <source>
        <strain evidence="2 3">L52-1-41</strain>
    </source>
</reference>
<evidence type="ECO:0000313" key="2">
    <source>
        <dbReference type="EMBL" id="RIY41983.1"/>
    </source>
</evidence>
<accession>A0A3A1YUP5</accession>
<dbReference type="Proteomes" id="UP000266206">
    <property type="component" value="Unassembled WGS sequence"/>
</dbReference>